<evidence type="ECO:0000313" key="2">
    <source>
        <dbReference type="Proteomes" id="UP000185596"/>
    </source>
</evidence>
<dbReference type="AlphaFoldDB" id="A0A1Q8CSL1"/>
<comment type="caution">
    <text evidence="1">The sequence shown here is derived from an EMBL/GenBank/DDBJ whole genome shotgun (WGS) entry which is preliminary data.</text>
</comment>
<dbReference type="EMBL" id="MSIE01000018">
    <property type="protein sequence ID" value="OLF17307.1"/>
    <property type="molecule type" value="Genomic_DNA"/>
</dbReference>
<evidence type="ECO:0000313" key="1">
    <source>
        <dbReference type="EMBL" id="OLF17307.1"/>
    </source>
</evidence>
<organism evidence="1 2">
    <name type="scientific">Actinophytocola xanthii</name>
    <dbReference type="NCBI Taxonomy" id="1912961"/>
    <lineage>
        <taxon>Bacteria</taxon>
        <taxon>Bacillati</taxon>
        <taxon>Actinomycetota</taxon>
        <taxon>Actinomycetes</taxon>
        <taxon>Pseudonocardiales</taxon>
        <taxon>Pseudonocardiaceae</taxon>
    </lineage>
</organism>
<reference evidence="1 2" key="1">
    <citation type="submission" date="2016-12" db="EMBL/GenBank/DDBJ databases">
        <title>The draft genome sequence of Actinophytocola sp. 11-183.</title>
        <authorList>
            <person name="Wang W."/>
            <person name="Yuan L."/>
        </authorList>
    </citation>
    <scope>NUCLEOTIDE SEQUENCE [LARGE SCALE GENOMIC DNA]</scope>
    <source>
        <strain evidence="1 2">11-183</strain>
    </source>
</reference>
<sequence length="70" mass="7544">MRVTHLGTVDSGKSGSPAAFARDRGTYLIQGYKSTDEGALAEVRCHGLPDHEDVVEVSPSVLQFLTRQEG</sequence>
<dbReference type="OrthoDB" id="3577809at2"/>
<dbReference type="RefSeq" id="WP_075125682.1">
    <property type="nucleotide sequence ID" value="NZ_MSIE01000018.1"/>
</dbReference>
<name>A0A1Q8CSL1_9PSEU</name>
<gene>
    <name evidence="1" type="ORF">BU204_11850</name>
</gene>
<keyword evidence="2" id="KW-1185">Reference proteome</keyword>
<dbReference type="Proteomes" id="UP000185596">
    <property type="component" value="Unassembled WGS sequence"/>
</dbReference>
<accession>A0A1Q8CSL1</accession>
<protein>
    <submittedName>
        <fullName evidence="1">Uncharacterized protein</fullName>
    </submittedName>
</protein>
<proteinExistence type="predicted"/>